<reference evidence="2 3" key="1">
    <citation type="journal article" date="2021" name="Plant Biotechnol. J.">
        <title>Multi-omics assisted identification of the key and species-specific regulatory components of drought-tolerant mechanisms in Gossypium stocksii.</title>
        <authorList>
            <person name="Yu D."/>
            <person name="Ke L."/>
            <person name="Zhang D."/>
            <person name="Wu Y."/>
            <person name="Sun Y."/>
            <person name="Mei J."/>
            <person name="Sun J."/>
            <person name="Sun Y."/>
        </authorList>
    </citation>
    <scope>NUCLEOTIDE SEQUENCE [LARGE SCALE GENOMIC DNA]</scope>
    <source>
        <strain evidence="3">cv. E1</strain>
        <tissue evidence="2">Leaf</tissue>
    </source>
</reference>
<dbReference type="AlphaFoldDB" id="A0A9D3ZEA1"/>
<dbReference type="Proteomes" id="UP000828251">
    <property type="component" value="Unassembled WGS sequence"/>
</dbReference>
<proteinExistence type="predicted"/>
<sequence>MNGIIDVSISSTSWKLHVPPCFALDRDTHRNVASYSVGHSHPNSTNNNFIPTSKQFLKVGVFCIFFPSFLIRVFFPIKPDFSSMTKAMLTFDSLLSHYDDGFVYENVN</sequence>
<gene>
    <name evidence="2" type="ORF">J1N35_046063</name>
</gene>
<keyword evidence="1" id="KW-1133">Transmembrane helix</keyword>
<comment type="caution">
    <text evidence="2">The sequence shown here is derived from an EMBL/GenBank/DDBJ whole genome shotgun (WGS) entry which is preliminary data.</text>
</comment>
<organism evidence="2 3">
    <name type="scientific">Gossypium stocksii</name>
    <dbReference type="NCBI Taxonomy" id="47602"/>
    <lineage>
        <taxon>Eukaryota</taxon>
        <taxon>Viridiplantae</taxon>
        <taxon>Streptophyta</taxon>
        <taxon>Embryophyta</taxon>
        <taxon>Tracheophyta</taxon>
        <taxon>Spermatophyta</taxon>
        <taxon>Magnoliopsida</taxon>
        <taxon>eudicotyledons</taxon>
        <taxon>Gunneridae</taxon>
        <taxon>Pentapetalae</taxon>
        <taxon>rosids</taxon>
        <taxon>malvids</taxon>
        <taxon>Malvales</taxon>
        <taxon>Malvaceae</taxon>
        <taxon>Malvoideae</taxon>
        <taxon>Gossypium</taxon>
    </lineage>
</organism>
<evidence type="ECO:0000256" key="1">
    <source>
        <dbReference type="SAM" id="Phobius"/>
    </source>
</evidence>
<keyword evidence="1" id="KW-0812">Transmembrane</keyword>
<evidence type="ECO:0000313" key="3">
    <source>
        <dbReference type="Proteomes" id="UP000828251"/>
    </source>
</evidence>
<keyword evidence="1" id="KW-0472">Membrane</keyword>
<evidence type="ECO:0000313" key="2">
    <source>
        <dbReference type="EMBL" id="KAH1030128.1"/>
    </source>
</evidence>
<name>A0A9D3ZEA1_9ROSI</name>
<dbReference type="EMBL" id="JAIQCV010000127">
    <property type="protein sequence ID" value="KAH1030128.1"/>
    <property type="molecule type" value="Genomic_DNA"/>
</dbReference>
<feature type="transmembrane region" description="Helical" evidence="1">
    <location>
        <begin position="56"/>
        <end position="75"/>
    </location>
</feature>
<protein>
    <submittedName>
        <fullName evidence="2">Uncharacterized protein</fullName>
    </submittedName>
</protein>
<accession>A0A9D3ZEA1</accession>
<keyword evidence="3" id="KW-1185">Reference proteome</keyword>